<dbReference type="PANTHER" id="PTHR33741:SF5">
    <property type="entry name" value="TRANSMEMBRANE PROTEIN DDB_G0269096-RELATED"/>
    <property type="match status" value="1"/>
</dbReference>
<dbReference type="Proteomes" id="UP000006334">
    <property type="component" value="Unassembled WGS sequence"/>
</dbReference>
<dbReference type="STRING" id="1127673.GLIP_4306"/>
<accession>K6YFJ3</accession>
<proteinExistence type="predicted"/>
<feature type="transmembrane region" description="Helical" evidence="1">
    <location>
        <begin position="23"/>
        <end position="44"/>
    </location>
</feature>
<feature type="domain" description="HPP transmembrane region" evidence="2">
    <location>
        <begin position="20"/>
        <end position="173"/>
    </location>
</feature>
<evidence type="ECO:0000256" key="1">
    <source>
        <dbReference type="SAM" id="Phobius"/>
    </source>
</evidence>
<name>K6YFJ3_9ALTE</name>
<dbReference type="OrthoDB" id="9811720at2"/>
<dbReference type="InterPro" id="IPR058581">
    <property type="entry name" value="TM_HPP"/>
</dbReference>
<dbReference type="eggNOG" id="COG3448">
    <property type="taxonomic scope" value="Bacteria"/>
</dbReference>
<keyword evidence="4" id="KW-1185">Reference proteome</keyword>
<dbReference type="RefSeq" id="WP_008846719.1">
    <property type="nucleotide sequence ID" value="NZ_BAEN01000076.1"/>
</dbReference>
<dbReference type="InterPro" id="IPR007065">
    <property type="entry name" value="HPP"/>
</dbReference>
<dbReference type="AlphaFoldDB" id="K6YFJ3"/>
<feature type="transmembrane region" description="Helical" evidence="1">
    <location>
        <begin position="142"/>
        <end position="163"/>
    </location>
</feature>
<protein>
    <recommendedName>
        <fullName evidence="2">HPP transmembrane region domain-containing protein</fullName>
    </recommendedName>
</protein>
<evidence type="ECO:0000313" key="3">
    <source>
        <dbReference type="EMBL" id="GAC16917.1"/>
    </source>
</evidence>
<dbReference type="EMBL" id="BAEN01000076">
    <property type="protein sequence ID" value="GAC16917.1"/>
    <property type="molecule type" value="Genomic_DNA"/>
</dbReference>
<evidence type="ECO:0000313" key="4">
    <source>
        <dbReference type="Proteomes" id="UP000006334"/>
    </source>
</evidence>
<comment type="caution">
    <text evidence="3">The sequence shown here is derived from an EMBL/GenBank/DDBJ whole genome shotgun (WGS) entry which is preliminary data.</text>
</comment>
<evidence type="ECO:0000259" key="2">
    <source>
        <dbReference type="Pfam" id="PF04982"/>
    </source>
</evidence>
<dbReference type="PANTHER" id="PTHR33741">
    <property type="entry name" value="TRANSMEMBRANE PROTEIN DDB_G0269096-RELATED"/>
    <property type="match status" value="1"/>
</dbReference>
<organism evidence="3 4">
    <name type="scientific">Aliiglaciecola lipolytica E3</name>
    <dbReference type="NCBI Taxonomy" id="1127673"/>
    <lineage>
        <taxon>Bacteria</taxon>
        <taxon>Pseudomonadati</taxon>
        <taxon>Pseudomonadota</taxon>
        <taxon>Gammaproteobacteria</taxon>
        <taxon>Alteromonadales</taxon>
        <taxon>Alteromonadaceae</taxon>
        <taxon>Aliiglaciecola</taxon>
    </lineage>
</organism>
<dbReference type="Pfam" id="PF04982">
    <property type="entry name" value="TM_HPP"/>
    <property type="match status" value="1"/>
</dbReference>
<keyword evidence="1" id="KW-1133">Transmembrane helix</keyword>
<sequence length="305" mass="33597">MKRFTEALRFIGIQSDVVSSEKVVAAIGGTLAILLTYALSVYLIGPEGSIVILPSMGASTVLLFAVPHGQLSTPWALFGGNLISAFAGVTMVKLVPDIYLASALAVGTAILFMHLARCLHPPGGATALAAAIGGPSFQELGYWYMVTPTLMNCLILFLVAVVFNNRFHWRRYPMGLMKYQEVKNNPDTKRILPKHIHQAISQSEVVVDISDQQLKRIIDLADEIMRAESALGFELEVGAFYTNSLPGMRWSVRQVVDERAHKELSKYMVVYRTVEGANKGHSDSCSLLEFADWATEKLQPSRRPK</sequence>
<feature type="transmembrane region" description="Helical" evidence="1">
    <location>
        <begin position="99"/>
        <end position="116"/>
    </location>
</feature>
<reference evidence="3 4" key="1">
    <citation type="journal article" date="2017" name="Antonie Van Leeuwenhoek">
        <title>Rhizobium rhizosphaerae sp. nov., a novel species isolated from rice rhizosphere.</title>
        <authorList>
            <person name="Zhao J.J."/>
            <person name="Zhang J."/>
            <person name="Zhang R.J."/>
            <person name="Zhang C.W."/>
            <person name="Yin H.Q."/>
            <person name="Zhang X.X."/>
        </authorList>
    </citation>
    <scope>NUCLEOTIDE SEQUENCE [LARGE SCALE GENOMIC DNA]</scope>
    <source>
        <strain evidence="3 4">E3</strain>
    </source>
</reference>
<keyword evidence="1" id="KW-0812">Transmembrane</keyword>
<gene>
    <name evidence="3" type="ORF">GLIP_4306</name>
</gene>
<keyword evidence="1" id="KW-0472">Membrane</keyword>